<dbReference type="Pfam" id="PF08486">
    <property type="entry name" value="SpoIID"/>
    <property type="match status" value="1"/>
</dbReference>
<dbReference type="Proteomes" id="UP000176420">
    <property type="component" value="Unassembled WGS sequence"/>
</dbReference>
<evidence type="ECO:0000313" key="3">
    <source>
        <dbReference type="Proteomes" id="UP000176420"/>
    </source>
</evidence>
<comment type="caution">
    <text evidence="2">The sequence shown here is derived from an EMBL/GenBank/DDBJ whole genome shotgun (WGS) entry which is preliminary data.</text>
</comment>
<evidence type="ECO:0000313" key="2">
    <source>
        <dbReference type="EMBL" id="OGY87368.1"/>
    </source>
</evidence>
<evidence type="ECO:0000259" key="1">
    <source>
        <dbReference type="Pfam" id="PF08486"/>
    </source>
</evidence>
<dbReference type="EMBL" id="MHKI01000009">
    <property type="protein sequence ID" value="OGY87368.1"/>
    <property type="molecule type" value="Genomic_DNA"/>
</dbReference>
<name>A0A1G2BDS5_9BACT</name>
<dbReference type="InterPro" id="IPR013693">
    <property type="entry name" value="SpoIID/LytB_N"/>
</dbReference>
<organism evidence="2 3">
    <name type="scientific">Candidatus Kerfeldbacteria bacterium RIFOXYB2_FULL_38_14</name>
    <dbReference type="NCBI Taxonomy" id="1798547"/>
    <lineage>
        <taxon>Bacteria</taxon>
        <taxon>Candidatus Kerfeldiibacteriota</taxon>
    </lineage>
</organism>
<sequence length="331" mass="37695">MKIFFYRVAIFTLTIVLFWLGQTQTGYAKNKILAHRPKNQIVKVKLSIAENPSIFSADGKFAVETDQKTLKTFAKNEQVKISYLNGEYILNYGQNFQAEIRSTDSLKVTPLKMRNLVTAVNFQNTSSWEITDNEFYHSVRFIFSNLENNVILVNEVGIERYMDGLCESGNVDKTAYLKTLQVAARTYALYHSLSCTKYPNEPYCLDSTAGSQIYCGASYTKRSPQVQAARQATKRQVITYNHQVVITPYFSHSDGRTRAWSEVWNGDYPYLQSVPDPCCTTMTLWGHGVGMSGEGARYFADLGWGYKKILKYYYTGIAIEDLQNLNTTPIK</sequence>
<feature type="domain" description="Sporulation stage II protein D amidase enhancer LytB N-terminal" evidence="1">
    <location>
        <begin position="148"/>
        <end position="240"/>
    </location>
</feature>
<accession>A0A1G2BDS5</accession>
<reference evidence="2 3" key="1">
    <citation type="journal article" date="2016" name="Nat. Commun.">
        <title>Thousands of microbial genomes shed light on interconnected biogeochemical processes in an aquifer system.</title>
        <authorList>
            <person name="Anantharaman K."/>
            <person name="Brown C.T."/>
            <person name="Hug L.A."/>
            <person name="Sharon I."/>
            <person name="Castelle C.J."/>
            <person name="Probst A.J."/>
            <person name="Thomas B.C."/>
            <person name="Singh A."/>
            <person name="Wilkins M.J."/>
            <person name="Karaoz U."/>
            <person name="Brodie E.L."/>
            <person name="Williams K.H."/>
            <person name="Hubbard S.S."/>
            <person name="Banfield J.F."/>
        </authorList>
    </citation>
    <scope>NUCLEOTIDE SEQUENCE [LARGE SCALE GENOMIC DNA]</scope>
</reference>
<gene>
    <name evidence="2" type="ORF">A2319_05375</name>
</gene>
<dbReference type="AlphaFoldDB" id="A0A1G2BDS5"/>
<proteinExistence type="predicted"/>
<protein>
    <recommendedName>
        <fullName evidence="1">Sporulation stage II protein D amidase enhancer LytB N-terminal domain-containing protein</fullName>
    </recommendedName>
</protein>